<protein>
    <submittedName>
        <fullName evidence="9">ABC transporter permease</fullName>
    </submittedName>
</protein>
<dbReference type="EMBL" id="JBHUEE010000002">
    <property type="protein sequence ID" value="MFD1717410.1"/>
    <property type="molecule type" value="Genomic_DNA"/>
</dbReference>
<evidence type="ECO:0000256" key="6">
    <source>
        <dbReference type="ARBA" id="ARBA00023136"/>
    </source>
</evidence>
<dbReference type="PANTHER" id="PTHR30151:SF38">
    <property type="entry name" value="ALIPHATIC SULFONATES TRANSPORT PERMEASE PROTEIN SSUC-RELATED"/>
    <property type="match status" value="1"/>
</dbReference>
<dbReference type="InterPro" id="IPR000515">
    <property type="entry name" value="MetI-like"/>
</dbReference>
<evidence type="ECO:0000256" key="5">
    <source>
        <dbReference type="ARBA" id="ARBA00022989"/>
    </source>
</evidence>
<comment type="caution">
    <text evidence="9">The sequence shown here is derived from an EMBL/GenBank/DDBJ whole genome shotgun (WGS) entry which is preliminary data.</text>
</comment>
<comment type="subcellular location">
    <subcellularLocation>
        <location evidence="1 7">Cell membrane</location>
        <topology evidence="1 7">Multi-pass membrane protein</topology>
    </subcellularLocation>
</comment>
<feature type="transmembrane region" description="Helical" evidence="7">
    <location>
        <begin position="63"/>
        <end position="83"/>
    </location>
</feature>
<gene>
    <name evidence="9" type="ORF">ACFSE6_06165</name>
</gene>
<dbReference type="Proteomes" id="UP001597277">
    <property type="component" value="Unassembled WGS sequence"/>
</dbReference>
<sequence length="264" mass="28161">MRLSWLLPVGTILAALAFWQLVTVTGVVGPTQFPTMSDSLAALWAEATSARLWNSVGWTLRSWAIGMAITVAVGLIVGTALAFNDFAYRSAAPVIEIFKAIPAIAVLPLAILVLGSSLAMKVFLVCFAALWPFLIQVIYGVRSMDPVVLDTAKAMGIRGVRRFLAVSIPSASPYLVTGMRIASAQALILSVVAEIVGGAEGIGRNILIAQNAGTGAYPLMYAYIIVSGVLGLVVTGAFFLMERKVMHWHESQRNIRAANRAARS</sequence>
<name>A0ABW4L289_9MICO</name>
<accession>A0ABW4L289</accession>
<keyword evidence="6 7" id="KW-0472">Membrane</keyword>
<keyword evidence="5 7" id="KW-1133">Transmembrane helix</keyword>
<dbReference type="Pfam" id="PF00528">
    <property type="entry name" value="BPD_transp_1"/>
    <property type="match status" value="1"/>
</dbReference>
<evidence type="ECO:0000256" key="7">
    <source>
        <dbReference type="RuleBase" id="RU363032"/>
    </source>
</evidence>
<reference evidence="10" key="1">
    <citation type="journal article" date="2019" name="Int. J. Syst. Evol. Microbiol.">
        <title>The Global Catalogue of Microorganisms (GCM) 10K type strain sequencing project: providing services to taxonomists for standard genome sequencing and annotation.</title>
        <authorList>
            <consortium name="The Broad Institute Genomics Platform"/>
            <consortium name="The Broad Institute Genome Sequencing Center for Infectious Disease"/>
            <person name="Wu L."/>
            <person name="Ma J."/>
        </authorList>
    </citation>
    <scope>NUCLEOTIDE SEQUENCE [LARGE SCALE GENOMIC DNA]</scope>
    <source>
        <strain evidence="10">JCM 17130</strain>
    </source>
</reference>
<dbReference type="InterPro" id="IPR035906">
    <property type="entry name" value="MetI-like_sf"/>
</dbReference>
<keyword evidence="10" id="KW-1185">Reference proteome</keyword>
<feature type="transmembrane region" description="Helical" evidence="7">
    <location>
        <begin position="122"/>
        <end position="141"/>
    </location>
</feature>
<proteinExistence type="inferred from homology"/>
<comment type="similarity">
    <text evidence="7">Belongs to the binding-protein-dependent transport system permease family.</text>
</comment>
<organism evidence="9 10">
    <name type="scientific">Georgenia deserti</name>
    <dbReference type="NCBI Taxonomy" id="2093781"/>
    <lineage>
        <taxon>Bacteria</taxon>
        <taxon>Bacillati</taxon>
        <taxon>Actinomycetota</taxon>
        <taxon>Actinomycetes</taxon>
        <taxon>Micrococcales</taxon>
        <taxon>Bogoriellaceae</taxon>
        <taxon>Georgenia</taxon>
    </lineage>
</organism>
<dbReference type="PANTHER" id="PTHR30151">
    <property type="entry name" value="ALKANE SULFONATE ABC TRANSPORTER-RELATED, MEMBRANE SUBUNIT"/>
    <property type="match status" value="1"/>
</dbReference>
<evidence type="ECO:0000256" key="1">
    <source>
        <dbReference type="ARBA" id="ARBA00004651"/>
    </source>
</evidence>
<evidence type="ECO:0000256" key="2">
    <source>
        <dbReference type="ARBA" id="ARBA00022448"/>
    </source>
</evidence>
<evidence type="ECO:0000313" key="9">
    <source>
        <dbReference type="EMBL" id="MFD1717410.1"/>
    </source>
</evidence>
<evidence type="ECO:0000256" key="3">
    <source>
        <dbReference type="ARBA" id="ARBA00022475"/>
    </source>
</evidence>
<dbReference type="RefSeq" id="WP_388003586.1">
    <property type="nucleotide sequence ID" value="NZ_JBHUEE010000002.1"/>
</dbReference>
<dbReference type="SUPFAM" id="SSF161098">
    <property type="entry name" value="MetI-like"/>
    <property type="match status" value="1"/>
</dbReference>
<dbReference type="CDD" id="cd06261">
    <property type="entry name" value="TM_PBP2"/>
    <property type="match status" value="1"/>
</dbReference>
<feature type="transmembrane region" description="Helical" evidence="7">
    <location>
        <begin position="220"/>
        <end position="241"/>
    </location>
</feature>
<evidence type="ECO:0000259" key="8">
    <source>
        <dbReference type="PROSITE" id="PS50928"/>
    </source>
</evidence>
<evidence type="ECO:0000256" key="4">
    <source>
        <dbReference type="ARBA" id="ARBA00022692"/>
    </source>
</evidence>
<keyword evidence="3" id="KW-1003">Cell membrane</keyword>
<keyword evidence="4 7" id="KW-0812">Transmembrane</keyword>
<dbReference type="Gene3D" id="1.10.3720.10">
    <property type="entry name" value="MetI-like"/>
    <property type="match status" value="1"/>
</dbReference>
<keyword evidence="2 7" id="KW-0813">Transport</keyword>
<feature type="domain" description="ABC transmembrane type-1" evidence="8">
    <location>
        <begin position="56"/>
        <end position="242"/>
    </location>
</feature>
<dbReference type="PROSITE" id="PS50928">
    <property type="entry name" value="ABC_TM1"/>
    <property type="match status" value="1"/>
</dbReference>
<feature type="transmembrane region" description="Helical" evidence="7">
    <location>
        <begin position="95"/>
        <end position="116"/>
    </location>
</feature>
<evidence type="ECO:0000313" key="10">
    <source>
        <dbReference type="Proteomes" id="UP001597277"/>
    </source>
</evidence>